<organism evidence="1 2">
    <name type="scientific">Massilia soli</name>
    <dbReference type="NCBI Taxonomy" id="2792854"/>
    <lineage>
        <taxon>Bacteria</taxon>
        <taxon>Pseudomonadati</taxon>
        <taxon>Pseudomonadota</taxon>
        <taxon>Betaproteobacteria</taxon>
        <taxon>Burkholderiales</taxon>
        <taxon>Oxalobacteraceae</taxon>
        <taxon>Telluria group</taxon>
        <taxon>Massilia</taxon>
    </lineage>
</organism>
<comment type="caution">
    <text evidence="1">The sequence shown here is derived from an EMBL/GenBank/DDBJ whole genome shotgun (WGS) entry which is preliminary data.</text>
</comment>
<name>A0ABS7SRV5_9BURK</name>
<reference evidence="1 2" key="1">
    <citation type="submission" date="2021-01" db="EMBL/GenBank/DDBJ databases">
        <authorList>
            <person name="Ruan W."/>
            <person name="Khan S.A."/>
            <person name="Jeon C.O."/>
        </authorList>
    </citation>
    <scope>NUCLEOTIDE SEQUENCE [LARGE SCALE GENOMIC DNA]</scope>
    <source>
        <strain evidence="1 2">R798</strain>
    </source>
</reference>
<dbReference type="Proteomes" id="UP000809349">
    <property type="component" value="Unassembled WGS sequence"/>
</dbReference>
<accession>A0ABS7SRV5</accession>
<protein>
    <submittedName>
        <fullName evidence="1">Uncharacterized protein</fullName>
    </submittedName>
</protein>
<evidence type="ECO:0000313" key="2">
    <source>
        <dbReference type="Proteomes" id="UP000809349"/>
    </source>
</evidence>
<keyword evidence="2" id="KW-1185">Reference proteome</keyword>
<sequence>MLHSEQLKIGLGMSRMMVVTAECAATWPLPAPEGQRSLRLRGVRGFFENAAGVLSYRYDFF</sequence>
<gene>
    <name evidence="1" type="ORF">I4X03_015480</name>
</gene>
<evidence type="ECO:0000313" key="1">
    <source>
        <dbReference type="EMBL" id="MBZ2208667.1"/>
    </source>
</evidence>
<reference evidence="1 2" key="2">
    <citation type="submission" date="2021-08" db="EMBL/GenBank/DDBJ databases">
        <title>Massilia sp. R798.</title>
        <authorList>
            <person name="Baek J.H."/>
            <person name="Jung H.S."/>
            <person name="Kim K.R."/>
            <person name="Jeon C.O."/>
        </authorList>
    </citation>
    <scope>NUCLEOTIDE SEQUENCE [LARGE SCALE GENOMIC DNA]</scope>
    <source>
        <strain evidence="1 2">R798</strain>
    </source>
</reference>
<proteinExistence type="predicted"/>
<dbReference type="EMBL" id="JAFBIL020000006">
    <property type="protein sequence ID" value="MBZ2208667.1"/>
    <property type="molecule type" value="Genomic_DNA"/>
</dbReference>